<evidence type="ECO:0000313" key="2">
    <source>
        <dbReference type="Proteomes" id="UP000005629"/>
    </source>
</evidence>
<protein>
    <submittedName>
        <fullName evidence="1">Uncharacterized protein</fullName>
    </submittedName>
</protein>
<evidence type="ECO:0000313" key="1">
    <source>
        <dbReference type="EMBL" id="AEM57950.1"/>
    </source>
</evidence>
<sequence>MEAIRQWIFVLYHRDWAVSSIEPVTSPNCTLFQSVRVERVLERAIN</sequence>
<gene>
    <name evidence="1" type="ordered locus">HAH_2363</name>
</gene>
<accession>G0HXE7</accession>
<dbReference type="Proteomes" id="UP000005629">
    <property type="component" value="Chromosome I"/>
</dbReference>
<dbReference type="AlphaFoldDB" id="G0HXE7"/>
<dbReference type="STRING" id="634497.HAH_2363"/>
<reference evidence="1 2" key="1">
    <citation type="journal article" date="2011" name="J. Bacteriol.">
        <title>Complete genome sequence of Haloarcula hispanica, a model haloarchaeon for studying genetics, metabolism, and virus-host interaction.</title>
        <authorList>
            <person name="Liu H."/>
            <person name="Wu Z."/>
            <person name="Li M."/>
            <person name="Zhang F."/>
            <person name="Zheng H."/>
            <person name="Han J."/>
            <person name="Liu J."/>
            <person name="Zhou J."/>
            <person name="Wang S."/>
            <person name="Xiang H."/>
        </authorList>
    </citation>
    <scope>NUCLEOTIDE SEQUENCE [LARGE SCALE GENOMIC DNA]</scope>
    <source>
        <strain evidence="2">ATCC 33960 / DSM 4426 / JCM 8911 / NBRC 102182 / NCIMB 2187 / VKM B-1755</strain>
    </source>
</reference>
<dbReference type="KEGG" id="hhi:HAH_2363"/>
<organism evidence="1 2">
    <name type="scientific">Haloarcula hispanica (strain ATCC 33960 / DSM 4426 / JCM 8911 / NBRC 102182 / NCIMB 2187 / VKM B-1755)</name>
    <dbReference type="NCBI Taxonomy" id="634497"/>
    <lineage>
        <taxon>Archaea</taxon>
        <taxon>Methanobacteriati</taxon>
        <taxon>Methanobacteriota</taxon>
        <taxon>Stenosarchaea group</taxon>
        <taxon>Halobacteria</taxon>
        <taxon>Halobacteriales</taxon>
        <taxon>Haloarculaceae</taxon>
        <taxon>Haloarcula</taxon>
    </lineage>
</organism>
<dbReference type="HOGENOM" id="CLU_3178453_0_0_2"/>
<name>G0HXE7_HALHT</name>
<proteinExistence type="predicted"/>
<dbReference type="EMBL" id="CP002921">
    <property type="protein sequence ID" value="AEM57950.1"/>
    <property type="molecule type" value="Genomic_DNA"/>
</dbReference>